<protein>
    <submittedName>
        <fullName evidence="3">Carbon-nitrogen hydrolase family protein</fullName>
    </submittedName>
</protein>
<keyword evidence="4" id="KW-1185">Reference proteome</keyword>
<evidence type="ECO:0000313" key="3">
    <source>
        <dbReference type="EMBL" id="GAA4148034.1"/>
    </source>
</evidence>
<dbReference type="PROSITE" id="PS50263">
    <property type="entry name" value="CN_HYDROLASE"/>
    <property type="match status" value="1"/>
</dbReference>
<dbReference type="RefSeq" id="WP_345023191.1">
    <property type="nucleotide sequence ID" value="NZ_BAABDO010000070.1"/>
</dbReference>
<dbReference type="CDD" id="cd07197">
    <property type="entry name" value="nitrilase"/>
    <property type="match status" value="1"/>
</dbReference>
<dbReference type="Gene3D" id="3.60.110.10">
    <property type="entry name" value="Carbon-nitrogen hydrolase"/>
    <property type="match status" value="1"/>
</dbReference>
<dbReference type="EMBL" id="BAABDO010000070">
    <property type="protein sequence ID" value="GAA4148034.1"/>
    <property type="molecule type" value="Genomic_DNA"/>
</dbReference>
<evidence type="ECO:0000313" key="4">
    <source>
        <dbReference type="Proteomes" id="UP001500266"/>
    </source>
</evidence>
<dbReference type="InterPro" id="IPR003010">
    <property type="entry name" value="C-N_Hydrolase"/>
</dbReference>
<reference evidence="4" key="1">
    <citation type="journal article" date="2019" name="Int. J. Syst. Evol. Microbiol.">
        <title>The Global Catalogue of Microorganisms (GCM) 10K type strain sequencing project: providing services to taxonomists for standard genome sequencing and annotation.</title>
        <authorList>
            <consortium name="The Broad Institute Genomics Platform"/>
            <consortium name="The Broad Institute Genome Sequencing Center for Infectious Disease"/>
            <person name="Wu L."/>
            <person name="Ma J."/>
        </authorList>
    </citation>
    <scope>NUCLEOTIDE SEQUENCE [LARGE SCALE GENOMIC DNA]</scope>
    <source>
        <strain evidence="4">JCM 17316</strain>
    </source>
</reference>
<comment type="caution">
    <text evidence="3">The sequence shown here is derived from an EMBL/GenBank/DDBJ whole genome shotgun (WGS) entry which is preliminary data.</text>
</comment>
<sequence length="235" mass="23786">MRQPLTIAAAQPVCAPRDVAANAAAHAAAVRAARARVVVFPEMSLTGYGLDAPAVAADDPRLRPLAEACADTGSLALAGAPVPADNGGGEHIAMLAVDGSAVRVAYRKMWLGGDEPDRFTPGDRPGVLDVDGWRLGLAICKDTGVPRHAADTAALGADVYVAGVLEHDRDARVIERRVSRVTADHRLYVVVASFAGAGGGGYARAAGGSRICGPDGGVIALAGTEPGGLVRAALA</sequence>
<organism evidence="3 4">
    <name type="scientific">Actinomadura keratinilytica</name>
    <dbReference type="NCBI Taxonomy" id="547461"/>
    <lineage>
        <taxon>Bacteria</taxon>
        <taxon>Bacillati</taxon>
        <taxon>Actinomycetota</taxon>
        <taxon>Actinomycetes</taxon>
        <taxon>Streptosporangiales</taxon>
        <taxon>Thermomonosporaceae</taxon>
        <taxon>Actinomadura</taxon>
    </lineage>
</organism>
<keyword evidence="1 3" id="KW-0378">Hydrolase</keyword>
<dbReference type="InterPro" id="IPR036526">
    <property type="entry name" value="C-N_Hydrolase_sf"/>
</dbReference>
<evidence type="ECO:0000259" key="2">
    <source>
        <dbReference type="PROSITE" id="PS50263"/>
    </source>
</evidence>
<dbReference type="Proteomes" id="UP001500266">
    <property type="component" value="Unassembled WGS sequence"/>
</dbReference>
<accession>A0ABP7Z604</accession>
<proteinExistence type="predicted"/>
<feature type="domain" description="CN hydrolase" evidence="2">
    <location>
        <begin position="5"/>
        <end position="235"/>
    </location>
</feature>
<evidence type="ECO:0000256" key="1">
    <source>
        <dbReference type="ARBA" id="ARBA00022801"/>
    </source>
</evidence>
<dbReference type="InterPro" id="IPR050345">
    <property type="entry name" value="Aliph_Amidase/BUP"/>
</dbReference>
<gene>
    <name evidence="3" type="ORF">GCM10022416_42030</name>
</gene>
<dbReference type="GO" id="GO:0016787">
    <property type="term" value="F:hydrolase activity"/>
    <property type="evidence" value="ECO:0007669"/>
    <property type="project" value="UniProtKB-KW"/>
</dbReference>
<dbReference type="SUPFAM" id="SSF56317">
    <property type="entry name" value="Carbon-nitrogen hydrolase"/>
    <property type="match status" value="1"/>
</dbReference>
<name>A0ABP7Z604_9ACTN</name>
<dbReference type="PANTHER" id="PTHR43674">
    <property type="entry name" value="NITRILASE C965.09-RELATED"/>
    <property type="match status" value="1"/>
</dbReference>
<dbReference type="Pfam" id="PF00795">
    <property type="entry name" value="CN_hydrolase"/>
    <property type="match status" value="1"/>
</dbReference>
<dbReference type="PANTHER" id="PTHR43674:SF2">
    <property type="entry name" value="BETA-UREIDOPROPIONASE"/>
    <property type="match status" value="1"/>
</dbReference>